<dbReference type="PROSITE" id="PS50853">
    <property type="entry name" value="FN3"/>
    <property type="match status" value="1"/>
</dbReference>
<dbReference type="Gene3D" id="2.130.10.130">
    <property type="entry name" value="Integrin alpha, N-terminal"/>
    <property type="match status" value="1"/>
</dbReference>
<dbReference type="Pfam" id="PF18962">
    <property type="entry name" value="Por_Secre_tail"/>
    <property type="match status" value="1"/>
</dbReference>
<dbReference type="InterPro" id="IPR036116">
    <property type="entry name" value="FN3_sf"/>
</dbReference>
<keyword evidence="2" id="KW-1015">Disulfide bond</keyword>
<evidence type="ECO:0000259" key="4">
    <source>
        <dbReference type="PROSITE" id="PS50853"/>
    </source>
</evidence>
<dbReference type="Pfam" id="PF13517">
    <property type="entry name" value="FG-GAP_3"/>
    <property type="match status" value="2"/>
</dbReference>
<comment type="caution">
    <text evidence="5">The sequence shown here is derived from an EMBL/GenBank/DDBJ whole genome shotgun (WGS) entry which is preliminary data.</text>
</comment>
<feature type="chain" id="PRO_5046391400" evidence="3">
    <location>
        <begin position="33"/>
        <end position="1900"/>
    </location>
</feature>
<dbReference type="Gene3D" id="2.60.120.200">
    <property type="match status" value="1"/>
</dbReference>
<dbReference type="Gene3D" id="2.30.30.100">
    <property type="match status" value="2"/>
</dbReference>
<evidence type="ECO:0000313" key="6">
    <source>
        <dbReference type="Proteomes" id="UP001167796"/>
    </source>
</evidence>
<proteinExistence type="predicted"/>
<sequence>MINFSSLKGLPARLARPLVALALLATAGAAQAQTPATFAAAVTYPTLGSISLRVVAGDLNGDGRPDAVTANIISNNVSVFLNSGNGIFGTAALYTVAPNGVQVQGLTLGDVNADGRLDIVTANNGNNTVSVLLGQAGGTFGAYTSYTTGNNTEPRNAALADVNNDGRLDIVTGNSASNSVSVLLGQAGGGFAAPVLYATSGQNFDVAVGDVTGDGILDIVAPSYATNSVNVVPGVAGGTFGTFTSYSTGSNSSSVAVRLGDVNLDGRLDVVVGNQNTSVSVLLGQAGGTLAASANYPTTGIASVYAVSIGDLNGDGRPDLVAGNFQGSLIGVLLGQASGFGPITTFAGNNGPQGVTVSDVNSDGKLDILTANRNNNTLGVLLNTTAFAAPTLTSLNPTSGPVGTSVTLTGTNLGSTTGVSFNGTNAPGFVVNSPTSVTVNVPTGATSGNVTVTTPGGTSNGLAFAVSVVPTVSTDTPGSITATGAVLGGSVTADGNAIVTERGVVYSSTNNNPTIGAAGVTQDINGTGTGNFSKTISGLAANTTYYVRAYATNNAGTSYGSPLSFTTPAAPTSVVSINRAGSNPTNAASVSYTVTFAASVTGLSASNFGLVATGSVAGASITGVTGSGTTYTVAVSTGTGDGTLGLNLTTAAGLTPGLSNALPFVGQVYTIDKTAPTVTITSPVAPDGGYTTTSPLTYVLTFSEDVSSPTVSVTNFGGGSLTRTSANTFAVSVTPGGPGSVRLTVNPNTSTDAAGNASPAASYTIFYNVPTTAPVLTSPANNSTLASGLPTYAGTAPAGSTVTVYVNGTSIGTTTASGTTGTGNFSLAQPTALPAGTYAVYATALATGQTVSANSNTNTFTVAFAPTLTRLSPTSGPAGTSVTLTGTNLTGATGVSFNGTAATVFSTGTGTTLTATVPAGATSGLVTVTTPGGTSNGLAFVVGTPANNALALDGNDDYVNLPTSTAYDLTASFTIETWLKPVGSGNATQNVLCKSSISQNTGYIFPRTDDTWNSLRIWLHRAGGWSQYTVPYAAYVGTWHHVAATYDGTTVRMYIDGAAVTPVATGNVVTGPVATNTNPLTIGSQPGYGEYYRGTLDETRVYNTVLTQAQVQADMFSTAAAVPSNLVAYFNFDQGIAGGNNAGLTALPDLSGTGNTGTLTNFALTGTTSNWVRSFPTITGITPTSGVVGTSVSITGTNLLDATGFAFNGTSTTGFTTPTSDLAATITVPTGATTGPVSVSSATLTRYNGPVFTVSTTAVTWTGAVSTDWFTASNWTSNQVPDATIDATIPTSPSGNRFPIIVANASPANARNLSIAAGASLTMSANTLILAANLANNGTFNGFSGSNGGTLALGGSAPALLNGGGVNRFWNLTVGANGAQLNNPNVTSVRRVLTLNGTFAANGNPFTLISDAAGTAMVVNNGSAVVSGNVTVQRYIDPSLNPNRGYRHVSAAISNATVGSLATSGFTPVVNPAYNTSPTPLLTVPFPTVYGYDQSRLATTNNNVNAFDKGWYSPNATSDPLAVGQGYTVLIGGGQTWNFTGPLNNGNVTQNLARNAGATAPDAGYALVGNPYPSPLDWSQVSPADRPNVGGTVYVYKSTDPANPYTGVYGFYSADAGIGTTSPVLAQGQGFFVRVADGQTAGAVTFRNSQRPTSYTSPTYQRTTETRPLVEMNLHGTGSTLTDAAFVYFEQGATDSFDAQYDAEKLANPSGLNLSTSLSATQRLSIDGRAPLGTAQRVVPLAVGVPAVGSYTLTAAQLLNLGNTPVYLRDLQSGAVVDLRAQSSYSFTVSNASALITGRFELVFSPQAPLATAPAALAAQVGLYPNPATAAAFVELPAALGRTAVSATLVDALGRSVRTQLLPAQGAAAHRLDLAELAAGVYTLHLKTSAGIIVKKLVVE</sequence>
<dbReference type="InterPro" id="IPR013783">
    <property type="entry name" value="Ig-like_fold"/>
</dbReference>
<dbReference type="SUPFAM" id="SSF69318">
    <property type="entry name" value="Integrin alpha N-terminal domain"/>
    <property type="match status" value="1"/>
</dbReference>
<dbReference type="NCBIfam" id="TIGR04183">
    <property type="entry name" value="Por_Secre_tail"/>
    <property type="match status" value="1"/>
</dbReference>
<evidence type="ECO:0000256" key="1">
    <source>
        <dbReference type="ARBA" id="ARBA00022729"/>
    </source>
</evidence>
<dbReference type="InterPro" id="IPR002909">
    <property type="entry name" value="IPT_dom"/>
</dbReference>
<dbReference type="InterPro" id="IPR003961">
    <property type="entry name" value="FN3_dom"/>
</dbReference>
<name>A0ABT9AJ48_9BACT</name>
<dbReference type="EMBL" id="JAUQSX010000013">
    <property type="protein sequence ID" value="MDO7848991.1"/>
    <property type="molecule type" value="Genomic_DNA"/>
</dbReference>
<protein>
    <submittedName>
        <fullName evidence="5">FG-GAP-like repeat-containing protein</fullName>
    </submittedName>
</protein>
<dbReference type="Gene3D" id="2.60.40.1800">
    <property type="match status" value="1"/>
</dbReference>
<feature type="signal peptide" evidence="3">
    <location>
        <begin position="1"/>
        <end position="32"/>
    </location>
</feature>
<dbReference type="PANTHER" id="PTHR46580:SF2">
    <property type="entry name" value="MAM DOMAIN-CONTAINING PROTEIN"/>
    <property type="match status" value="1"/>
</dbReference>
<evidence type="ECO:0000313" key="5">
    <source>
        <dbReference type="EMBL" id="MDO7848991.1"/>
    </source>
</evidence>
<dbReference type="PANTHER" id="PTHR46580">
    <property type="entry name" value="SENSOR KINASE-RELATED"/>
    <property type="match status" value="1"/>
</dbReference>
<dbReference type="Proteomes" id="UP001167796">
    <property type="component" value="Unassembled WGS sequence"/>
</dbReference>
<keyword evidence="6" id="KW-1185">Reference proteome</keyword>
<dbReference type="SUPFAM" id="SSF81296">
    <property type="entry name" value="E set domains"/>
    <property type="match status" value="3"/>
</dbReference>
<dbReference type="InterPro" id="IPR028994">
    <property type="entry name" value="Integrin_alpha_N"/>
</dbReference>
<dbReference type="SUPFAM" id="SSF49265">
    <property type="entry name" value="Fibronectin type III"/>
    <property type="match status" value="1"/>
</dbReference>
<dbReference type="RefSeq" id="WP_305013653.1">
    <property type="nucleotide sequence ID" value="NZ_JAUQSX010000013.1"/>
</dbReference>
<organism evidence="5 6">
    <name type="scientific">Hymenobacter mellowenesis</name>
    <dbReference type="NCBI Taxonomy" id="3063995"/>
    <lineage>
        <taxon>Bacteria</taxon>
        <taxon>Pseudomonadati</taxon>
        <taxon>Bacteroidota</taxon>
        <taxon>Cytophagia</taxon>
        <taxon>Cytophagales</taxon>
        <taxon>Hymenobacteraceae</taxon>
        <taxon>Hymenobacter</taxon>
    </lineage>
</organism>
<gene>
    <name evidence="5" type="ORF">Q5H92_21685</name>
</gene>
<feature type="domain" description="Fibronectin type-III" evidence="4">
    <location>
        <begin position="469"/>
        <end position="570"/>
    </location>
</feature>
<dbReference type="Pfam" id="PF13385">
    <property type="entry name" value="Laminin_G_3"/>
    <property type="match status" value="1"/>
</dbReference>
<evidence type="ECO:0000256" key="2">
    <source>
        <dbReference type="ARBA" id="ARBA00023157"/>
    </source>
</evidence>
<dbReference type="InterPro" id="IPR014756">
    <property type="entry name" value="Ig_E-set"/>
</dbReference>
<dbReference type="SMART" id="SM00560">
    <property type="entry name" value="LamGL"/>
    <property type="match status" value="1"/>
</dbReference>
<reference evidence="5" key="1">
    <citation type="submission" date="2023-07" db="EMBL/GenBank/DDBJ databases">
        <authorList>
            <person name="Kim M.K."/>
        </authorList>
    </citation>
    <scope>NUCLEOTIDE SEQUENCE</scope>
    <source>
        <strain evidence="5">M29</strain>
    </source>
</reference>
<dbReference type="SMART" id="SM00429">
    <property type="entry name" value="IPT"/>
    <property type="match status" value="2"/>
</dbReference>
<dbReference type="InterPro" id="IPR013320">
    <property type="entry name" value="ConA-like_dom_sf"/>
</dbReference>
<dbReference type="Gene3D" id="2.60.40.10">
    <property type="entry name" value="Immunoglobulins"/>
    <property type="match status" value="4"/>
</dbReference>
<dbReference type="InterPro" id="IPR013517">
    <property type="entry name" value="FG-GAP"/>
</dbReference>
<dbReference type="InterPro" id="IPR006558">
    <property type="entry name" value="LamG-like"/>
</dbReference>
<keyword evidence="1 3" id="KW-0732">Signal</keyword>
<evidence type="ECO:0000256" key="3">
    <source>
        <dbReference type="SAM" id="SignalP"/>
    </source>
</evidence>
<dbReference type="InterPro" id="IPR026444">
    <property type="entry name" value="Secre_tail"/>
</dbReference>
<dbReference type="SUPFAM" id="SSF49899">
    <property type="entry name" value="Concanavalin A-like lectins/glucanases"/>
    <property type="match status" value="1"/>
</dbReference>
<accession>A0ABT9AJ48</accession>